<dbReference type="InterPro" id="IPR011004">
    <property type="entry name" value="Trimer_LpxA-like_sf"/>
</dbReference>
<reference evidence="7" key="1">
    <citation type="journal article" date="2015" name="BMC Genomics">
        <title>Draft genome of a commonly misdiagnosed multidrug resistant pathogen Candida auris.</title>
        <authorList>
            <person name="Chatterjee S."/>
            <person name="Alampalli S.V."/>
            <person name="Nageshan R.K."/>
            <person name="Chettiar S.T."/>
            <person name="Joshi S."/>
            <person name="Tatu U.S."/>
        </authorList>
    </citation>
    <scope>NUCLEOTIDE SEQUENCE [LARGE SCALE GENOMIC DNA]</scope>
    <source>
        <strain evidence="7">6684</strain>
    </source>
</reference>
<evidence type="ECO:0000256" key="2">
    <source>
        <dbReference type="ARBA" id="ARBA00022490"/>
    </source>
</evidence>
<protein>
    <recommendedName>
        <fullName evidence="5">Dynactin subunit 5</fullName>
    </recommendedName>
</protein>
<dbReference type="InterPro" id="IPR047125">
    <property type="entry name" value="DCTN5"/>
</dbReference>
<gene>
    <name evidence="6" type="ORF">QG37_05980</name>
</gene>
<comment type="caution">
    <text evidence="6">The sequence shown here is derived from an EMBL/GenBank/DDBJ whole genome shotgun (WGS) entry which is preliminary data.</text>
</comment>
<organism evidence="6 7">
    <name type="scientific">Candidozyma auris</name>
    <name type="common">Yeast</name>
    <name type="synonym">Candida auris</name>
    <dbReference type="NCBI Taxonomy" id="498019"/>
    <lineage>
        <taxon>Eukaryota</taxon>
        <taxon>Fungi</taxon>
        <taxon>Dikarya</taxon>
        <taxon>Ascomycota</taxon>
        <taxon>Saccharomycotina</taxon>
        <taxon>Pichiomycetes</taxon>
        <taxon>Metschnikowiaceae</taxon>
        <taxon>Candidozyma</taxon>
    </lineage>
</organism>
<proteinExistence type="inferred from homology"/>
<dbReference type="SUPFAM" id="SSF51161">
    <property type="entry name" value="Trimeric LpxA-like enzymes"/>
    <property type="match status" value="1"/>
</dbReference>
<evidence type="ECO:0000256" key="4">
    <source>
        <dbReference type="ARBA" id="ARBA00034706"/>
    </source>
</evidence>
<dbReference type="GO" id="GO:0005869">
    <property type="term" value="C:dynactin complex"/>
    <property type="evidence" value="ECO:0007669"/>
    <property type="project" value="TreeGrafter"/>
</dbReference>
<accession>A0A0L0NUC1</accession>
<keyword evidence="2" id="KW-0963">Cytoplasm</keyword>
<evidence type="ECO:0000313" key="6">
    <source>
        <dbReference type="EMBL" id="KND97584.1"/>
    </source>
</evidence>
<name>A0A0L0NUC1_CANAR</name>
<dbReference type="Pfam" id="PF21711">
    <property type="entry name" value="DCTN5"/>
    <property type="match status" value="1"/>
</dbReference>
<keyword evidence="3" id="KW-0206">Cytoskeleton</keyword>
<dbReference type="AlphaFoldDB" id="A0A0L0NUC1"/>
<dbReference type="Gene3D" id="2.160.10.10">
    <property type="entry name" value="Hexapeptide repeat proteins"/>
    <property type="match status" value="1"/>
</dbReference>
<dbReference type="VEuPathDB" id="FungiDB:QG37_05980"/>
<evidence type="ECO:0000256" key="1">
    <source>
        <dbReference type="ARBA" id="ARBA00004245"/>
    </source>
</evidence>
<dbReference type="PANTHER" id="PTHR46126">
    <property type="entry name" value="DYNACTIN SUBUNIT 5"/>
    <property type="match status" value="1"/>
</dbReference>
<evidence type="ECO:0000313" key="7">
    <source>
        <dbReference type="Proteomes" id="UP000037122"/>
    </source>
</evidence>
<comment type="subcellular location">
    <subcellularLocation>
        <location evidence="1">Cytoplasm</location>
        <location evidence="1">Cytoskeleton</location>
    </subcellularLocation>
</comment>
<comment type="similarity">
    <text evidence="4">Belongs to the dynactin subunits 5/6 family. Dynactin subunit 5 subfamily.</text>
</comment>
<evidence type="ECO:0000256" key="5">
    <source>
        <dbReference type="ARBA" id="ARBA00034865"/>
    </source>
</evidence>
<sequence>MDSSWIETAAGNRISKNAILKGTSRVSIGEACTICSGVVINGDVNTATPKKPTVVLGKYCLLDEDCSISPAETRHPGVFSDVYIGNYTVIGKNTTVRLAQVGNRVSVGNDCKLGEHSIISDCCVIFDGTVIPPKEVIPPYSAVSGVPGESYLVERISPGYRKLIENEARIRQVQG</sequence>
<dbReference type="EMBL" id="LGST01000041">
    <property type="protein sequence ID" value="KND97584.1"/>
    <property type="molecule type" value="Genomic_DNA"/>
</dbReference>
<evidence type="ECO:0000256" key="3">
    <source>
        <dbReference type="ARBA" id="ARBA00023212"/>
    </source>
</evidence>
<dbReference type="Proteomes" id="UP000037122">
    <property type="component" value="Unassembled WGS sequence"/>
</dbReference>
<dbReference type="PANTHER" id="PTHR46126:SF1">
    <property type="entry name" value="DYNACTIN SUBUNIT 5"/>
    <property type="match status" value="1"/>
</dbReference>